<evidence type="ECO:0000259" key="1">
    <source>
        <dbReference type="Pfam" id="PF01266"/>
    </source>
</evidence>
<dbReference type="Gene3D" id="3.50.50.60">
    <property type="entry name" value="FAD/NAD(P)-binding domain"/>
    <property type="match status" value="1"/>
</dbReference>
<gene>
    <name evidence="2" type="ORF">Poly30_54170</name>
</gene>
<proteinExistence type="predicted"/>
<dbReference type="RefSeq" id="WP_145204990.1">
    <property type="nucleotide sequence ID" value="NZ_CP036434.1"/>
</dbReference>
<evidence type="ECO:0000313" key="2">
    <source>
        <dbReference type="EMBL" id="QDV09857.1"/>
    </source>
</evidence>
<evidence type="ECO:0000313" key="3">
    <source>
        <dbReference type="Proteomes" id="UP000320390"/>
    </source>
</evidence>
<protein>
    <submittedName>
        <fullName evidence="2">FAD dependent oxidoreductase</fullName>
    </submittedName>
</protein>
<organism evidence="2 3">
    <name type="scientific">Saltatorellus ferox</name>
    <dbReference type="NCBI Taxonomy" id="2528018"/>
    <lineage>
        <taxon>Bacteria</taxon>
        <taxon>Pseudomonadati</taxon>
        <taxon>Planctomycetota</taxon>
        <taxon>Planctomycetia</taxon>
        <taxon>Planctomycetia incertae sedis</taxon>
        <taxon>Saltatorellus</taxon>
    </lineage>
</organism>
<dbReference type="PANTHER" id="PTHR13847">
    <property type="entry name" value="SARCOSINE DEHYDROGENASE-RELATED"/>
    <property type="match status" value="1"/>
</dbReference>
<dbReference type="OrthoDB" id="9805852at2"/>
<dbReference type="SUPFAM" id="SSF51905">
    <property type="entry name" value="FAD/NAD(P)-binding domain"/>
    <property type="match status" value="1"/>
</dbReference>
<dbReference type="GO" id="GO:0005737">
    <property type="term" value="C:cytoplasm"/>
    <property type="evidence" value="ECO:0007669"/>
    <property type="project" value="TreeGrafter"/>
</dbReference>
<dbReference type="InterPro" id="IPR036188">
    <property type="entry name" value="FAD/NAD-bd_sf"/>
</dbReference>
<dbReference type="AlphaFoldDB" id="A0A518F0I7"/>
<reference evidence="2 3" key="1">
    <citation type="submission" date="2019-02" db="EMBL/GenBank/DDBJ databases">
        <title>Deep-cultivation of Planctomycetes and their phenomic and genomic characterization uncovers novel biology.</title>
        <authorList>
            <person name="Wiegand S."/>
            <person name="Jogler M."/>
            <person name="Boedeker C."/>
            <person name="Pinto D."/>
            <person name="Vollmers J."/>
            <person name="Rivas-Marin E."/>
            <person name="Kohn T."/>
            <person name="Peeters S.H."/>
            <person name="Heuer A."/>
            <person name="Rast P."/>
            <person name="Oberbeckmann S."/>
            <person name="Bunk B."/>
            <person name="Jeske O."/>
            <person name="Meyerdierks A."/>
            <person name="Storesund J.E."/>
            <person name="Kallscheuer N."/>
            <person name="Luecker S."/>
            <person name="Lage O.M."/>
            <person name="Pohl T."/>
            <person name="Merkel B.J."/>
            <person name="Hornburger P."/>
            <person name="Mueller R.-W."/>
            <person name="Bruemmer F."/>
            <person name="Labrenz M."/>
            <person name="Spormann A.M."/>
            <person name="Op den Camp H."/>
            <person name="Overmann J."/>
            <person name="Amann R."/>
            <person name="Jetten M.S.M."/>
            <person name="Mascher T."/>
            <person name="Medema M.H."/>
            <person name="Devos D.P."/>
            <person name="Kaster A.-K."/>
            <person name="Ovreas L."/>
            <person name="Rohde M."/>
            <person name="Galperin M.Y."/>
            <person name="Jogler C."/>
        </authorList>
    </citation>
    <scope>NUCLEOTIDE SEQUENCE [LARGE SCALE GENOMIC DNA]</scope>
    <source>
        <strain evidence="2 3">Poly30</strain>
    </source>
</reference>
<dbReference type="PANTHER" id="PTHR13847:SF281">
    <property type="entry name" value="FAD DEPENDENT OXIDOREDUCTASE DOMAIN-CONTAINING PROTEIN"/>
    <property type="match status" value="1"/>
</dbReference>
<name>A0A518F0I7_9BACT</name>
<dbReference type="InterPro" id="IPR006076">
    <property type="entry name" value="FAD-dep_OxRdtase"/>
</dbReference>
<dbReference type="Gene3D" id="3.30.9.10">
    <property type="entry name" value="D-Amino Acid Oxidase, subunit A, domain 2"/>
    <property type="match status" value="1"/>
</dbReference>
<dbReference type="Proteomes" id="UP000320390">
    <property type="component" value="Chromosome"/>
</dbReference>
<keyword evidence="3" id="KW-1185">Reference proteome</keyword>
<sequence length="377" mass="39998">MTTTPPPNTPLWETGRWTPLPPVAEPLAADVCVVGLGGSGLTAVHELLDRGARVIGIDAGIVAGGAAGRNGGLALAGLAPFYHRAVEALGHDRALAFYRATMEEQARMRSATPEHVRVTDSLRIAVDAEEGEDCIAQFEAMQADGLPVELYDGGEGRGLLFPGDMSFNPLARCRSLARQALERGAQLFEGSAATDIAGETVVANGHPIRCGAAVVAVDGRLDLVLPELAGRVRTARLQMLGTEPATDAVFPRPMYLRDGYEYVQQLENGAFALGGFRDMFEADEWTHDATPTNEIQELLESFLRDCVRTKARITHRWAASVGYVEGTLPVMEEVRSGVWAIGGYCGTGNLVGALAGRAAAAAALGQSCELLGLFRGE</sequence>
<dbReference type="EMBL" id="CP036434">
    <property type="protein sequence ID" value="QDV09857.1"/>
    <property type="molecule type" value="Genomic_DNA"/>
</dbReference>
<accession>A0A518F0I7</accession>
<feature type="domain" description="FAD dependent oxidoreductase" evidence="1">
    <location>
        <begin position="30"/>
        <end position="361"/>
    </location>
</feature>
<dbReference type="Pfam" id="PF01266">
    <property type="entry name" value="DAO"/>
    <property type="match status" value="1"/>
</dbReference>